<proteinExistence type="predicted"/>
<keyword evidence="3" id="KW-1185">Reference proteome</keyword>
<dbReference type="Proteomes" id="UP000622687">
    <property type="component" value="Unassembled WGS sequence"/>
</dbReference>
<evidence type="ECO:0000256" key="1">
    <source>
        <dbReference type="SAM" id="Phobius"/>
    </source>
</evidence>
<accession>A0A934M844</accession>
<keyword evidence="1" id="KW-0472">Membrane</keyword>
<keyword evidence="1" id="KW-1133">Transmembrane helix</keyword>
<dbReference type="RefSeq" id="WP_211143902.1">
    <property type="nucleotide sequence ID" value="NZ_JAEEGB010000026.1"/>
</dbReference>
<organism evidence="2 3">
    <name type="scientific">Clostridium aciditolerans</name>
    <dbReference type="NCBI Taxonomy" id="339861"/>
    <lineage>
        <taxon>Bacteria</taxon>
        <taxon>Bacillati</taxon>
        <taxon>Bacillota</taxon>
        <taxon>Clostridia</taxon>
        <taxon>Eubacteriales</taxon>
        <taxon>Clostridiaceae</taxon>
        <taxon>Clostridium</taxon>
    </lineage>
</organism>
<feature type="transmembrane region" description="Helical" evidence="1">
    <location>
        <begin position="76"/>
        <end position="97"/>
    </location>
</feature>
<comment type="caution">
    <text evidence="2">The sequence shown here is derived from an EMBL/GenBank/DDBJ whole genome shotgun (WGS) entry which is preliminary data.</text>
</comment>
<dbReference type="EMBL" id="JAEEGB010000026">
    <property type="protein sequence ID" value="MBI6874531.1"/>
    <property type="molecule type" value="Genomic_DNA"/>
</dbReference>
<protein>
    <submittedName>
        <fullName evidence="2">Uncharacterized protein</fullName>
    </submittedName>
</protein>
<evidence type="ECO:0000313" key="3">
    <source>
        <dbReference type="Proteomes" id="UP000622687"/>
    </source>
</evidence>
<sequence length="186" mass="21366">MSIMLLSISFYMMITTRYTHALGDYVLEFIGLKSWTGEYSGVHLTIFYFSILVILGLYLVRKYVIGGLGIRTRNVIFLVIAFITTFSLITNAAVISIKRHSNGLLSVGYNSKNSKMEYKSEAMKYTEFNAEIQVKNYASKSKEFYLTIDSPFYREEGTEHIDIFTKDGNRAIFRLNAMKLKPLKLI</sequence>
<feature type="transmembrane region" description="Helical" evidence="1">
    <location>
        <begin position="45"/>
        <end position="64"/>
    </location>
</feature>
<gene>
    <name evidence="2" type="ORF">I6U51_17800</name>
</gene>
<reference evidence="2" key="1">
    <citation type="submission" date="2020-12" db="EMBL/GenBank/DDBJ databases">
        <title>Clostridium thailandense sp. nov., a novel acetogenic bacterium isolated from peat land soil in Thailand.</title>
        <authorList>
            <person name="Chaikitkaew S."/>
            <person name="Birkeland N.K."/>
        </authorList>
    </citation>
    <scope>NUCLEOTIDE SEQUENCE</scope>
    <source>
        <strain evidence="2">DSM 17425</strain>
    </source>
</reference>
<dbReference type="AlphaFoldDB" id="A0A934M844"/>
<evidence type="ECO:0000313" key="2">
    <source>
        <dbReference type="EMBL" id="MBI6874531.1"/>
    </source>
</evidence>
<name>A0A934M844_9CLOT</name>
<keyword evidence="1" id="KW-0812">Transmembrane</keyword>